<dbReference type="AlphaFoldDB" id="A0A284S8K2"/>
<organism evidence="1 2">
    <name type="scientific">Armillaria ostoyae</name>
    <name type="common">Armillaria root rot fungus</name>
    <dbReference type="NCBI Taxonomy" id="47428"/>
    <lineage>
        <taxon>Eukaryota</taxon>
        <taxon>Fungi</taxon>
        <taxon>Dikarya</taxon>
        <taxon>Basidiomycota</taxon>
        <taxon>Agaricomycotina</taxon>
        <taxon>Agaricomycetes</taxon>
        <taxon>Agaricomycetidae</taxon>
        <taxon>Agaricales</taxon>
        <taxon>Marasmiineae</taxon>
        <taxon>Physalacriaceae</taxon>
        <taxon>Armillaria</taxon>
    </lineage>
</organism>
<keyword evidence="2" id="KW-1185">Reference proteome</keyword>
<protein>
    <submittedName>
        <fullName evidence="1">Uncharacterized protein</fullName>
    </submittedName>
</protein>
<dbReference type="OrthoDB" id="3034442at2759"/>
<reference evidence="2" key="1">
    <citation type="journal article" date="2017" name="Nat. Ecol. Evol.">
        <title>Genome expansion and lineage-specific genetic innovations in the forest pathogenic fungi Armillaria.</title>
        <authorList>
            <person name="Sipos G."/>
            <person name="Prasanna A.N."/>
            <person name="Walter M.C."/>
            <person name="O'Connor E."/>
            <person name="Balint B."/>
            <person name="Krizsan K."/>
            <person name="Kiss B."/>
            <person name="Hess J."/>
            <person name="Varga T."/>
            <person name="Slot J."/>
            <person name="Riley R."/>
            <person name="Boka B."/>
            <person name="Rigling D."/>
            <person name="Barry K."/>
            <person name="Lee J."/>
            <person name="Mihaltcheva S."/>
            <person name="LaButti K."/>
            <person name="Lipzen A."/>
            <person name="Waldron R."/>
            <person name="Moloney N.M."/>
            <person name="Sperisen C."/>
            <person name="Kredics L."/>
            <person name="Vagvoelgyi C."/>
            <person name="Patrignani A."/>
            <person name="Fitzpatrick D."/>
            <person name="Nagy I."/>
            <person name="Doyle S."/>
            <person name="Anderson J.B."/>
            <person name="Grigoriev I.V."/>
            <person name="Gueldener U."/>
            <person name="Muensterkoetter M."/>
            <person name="Nagy L.G."/>
        </authorList>
    </citation>
    <scope>NUCLEOTIDE SEQUENCE [LARGE SCALE GENOMIC DNA]</scope>
    <source>
        <strain evidence="2">C18/9</strain>
    </source>
</reference>
<accession>A0A284S8K2</accession>
<evidence type="ECO:0000313" key="1">
    <source>
        <dbReference type="EMBL" id="SJL17345.1"/>
    </source>
</evidence>
<gene>
    <name evidence="1" type="ORF">ARMOST_20895</name>
</gene>
<dbReference type="EMBL" id="FUEG01000043">
    <property type="protein sequence ID" value="SJL17345.1"/>
    <property type="molecule type" value="Genomic_DNA"/>
</dbReference>
<dbReference type="OMA" id="ATPVWIC"/>
<proteinExistence type="predicted"/>
<name>A0A284S8K2_ARMOS</name>
<sequence length="192" mass="21133">MTGDVMALDDDVPKTLIYNLRTAESANLDDVIFTPPTIFIVRARSITLYTSTFTCISIQSFGWVDGARPASTSVLIHSQADNPWASELNSLELYSLSSFPPTLVSKILSRRRALRCTDVILDKRATPVWICPYGCETLIAAVFPGLLNPKAEVHVRSVCMNTLNDRTALDYDEDLGMTALRSGFGTVTIVQL</sequence>
<evidence type="ECO:0000313" key="2">
    <source>
        <dbReference type="Proteomes" id="UP000219338"/>
    </source>
</evidence>
<dbReference type="Proteomes" id="UP000219338">
    <property type="component" value="Unassembled WGS sequence"/>
</dbReference>
<dbReference type="STRING" id="47428.A0A284S8K2"/>